<name>A0ABX5XZX5_9BACT</name>
<dbReference type="InterPro" id="IPR021190">
    <property type="entry name" value="Pept_M10A"/>
</dbReference>
<feature type="region of interest" description="Disordered" evidence="6">
    <location>
        <begin position="252"/>
        <end position="285"/>
    </location>
</feature>
<keyword evidence="1" id="KW-0645">Protease</keyword>
<evidence type="ECO:0000256" key="4">
    <source>
        <dbReference type="ARBA" id="ARBA00022833"/>
    </source>
</evidence>
<dbReference type="InterPro" id="IPR024079">
    <property type="entry name" value="MetalloPept_cat_dom_sf"/>
</dbReference>
<evidence type="ECO:0000256" key="3">
    <source>
        <dbReference type="ARBA" id="ARBA00022801"/>
    </source>
</evidence>
<dbReference type="Gene3D" id="3.40.390.10">
    <property type="entry name" value="Collagenase (Catalytic Domain)"/>
    <property type="match status" value="1"/>
</dbReference>
<dbReference type="PANTHER" id="PTHR10201:SF323">
    <property type="entry name" value="MATRIX METALLOPROTEINASE-21"/>
    <property type="match status" value="1"/>
</dbReference>
<evidence type="ECO:0000256" key="1">
    <source>
        <dbReference type="ARBA" id="ARBA00022670"/>
    </source>
</evidence>
<evidence type="ECO:0000313" key="9">
    <source>
        <dbReference type="EMBL" id="QDV87020.1"/>
    </source>
</evidence>
<accession>A0ABX5XZX5</accession>
<dbReference type="EMBL" id="CP036432">
    <property type="protein sequence ID" value="QDV87020.1"/>
    <property type="molecule type" value="Genomic_DNA"/>
</dbReference>
<keyword evidence="3" id="KW-0378">Hydrolase</keyword>
<keyword evidence="2" id="KW-0479">Metal-binding</keyword>
<evidence type="ECO:0000313" key="10">
    <source>
        <dbReference type="Proteomes" id="UP000318081"/>
    </source>
</evidence>
<feature type="compositionally biased region" description="Polar residues" evidence="6">
    <location>
        <begin position="257"/>
        <end position="267"/>
    </location>
</feature>
<proteinExistence type="predicted"/>
<dbReference type="PANTHER" id="PTHR10201">
    <property type="entry name" value="MATRIX METALLOPROTEINASE"/>
    <property type="match status" value="1"/>
</dbReference>
<reference evidence="9 10" key="1">
    <citation type="submission" date="2019-02" db="EMBL/GenBank/DDBJ databases">
        <title>Deep-cultivation of Planctomycetes and their phenomic and genomic characterization uncovers novel biology.</title>
        <authorList>
            <person name="Wiegand S."/>
            <person name="Jogler M."/>
            <person name="Boedeker C."/>
            <person name="Pinto D."/>
            <person name="Vollmers J."/>
            <person name="Rivas-Marin E."/>
            <person name="Kohn T."/>
            <person name="Peeters S.H."/>
            <person name="Heuer A."/>
            <person name="Rast P."/>
            <person name="Oberbeckmann S."/>
            <person name="Bunk B."/>
            <person name="Jeske O."/>
            <person name="Meyerdierks A."/>
            <person name="Storesund J.E."/>
            <person name="Kallscheuer N."/>
            <person name="Luecker S."/>
            <person name="Lage O.M."/>
            <person name="Pohl T."/>
            <person name="Merkel B.J."/>
            <person name="Hornburger P."/>
            <person name="Mueller R.-W."/>
            <person name="Bruemmer F."/>
            <person name="Labrenz M."/>
            <person name="Spormann A.M."/>
            <person name="Op den Camp H."/>
            <person name="Overmann J."/>
            <person name="Amann R."/>
            <person name="Jetten M.S.M."/>
            <person name="Mascher T."/>
            <person name="Medema M.H."/>
            <person name="Devos D.P."/>
            <person name="Kaster A.-K."/>
            <person name="Ovreas L."/>
            <person name="Rohde M."/>
            <person name="Galperin M.Y."/>
            <person name="Jogler C."/>
        </authorList>
    </citation>
    <scope>NUCLEOTIDE SEQUENCE [LARGE SCALE GENOMIC DNA]</scope>
    <source>
        <strain evidence="9 10">TBK1r</strain>
    </source>
</reference>
<dbReference type="EMBL" id="CP036432">
    <property type="protein sequence ID" value="QDV86942.1"/>
    <property type="molecule type" value="Genomic_DNA"/>
</dbReference>
<dbReference type="Proteomes" id="UP000318081">
    <property type="component" value="Chromosome"/>
</dbReference>
<organism evidence="9 10">
    <name type="scientific">Stieleria magnilauensis</name>
    <dbReference type="NCBI Taxonomy" id="2527963"/>
    <lineage>
        <taxon>Bacteria</taxon>
        <taxon>Pseudomonadati</taxon>
        <taxon>Planctomycetota</taxon>
        <taxon>Planctomycetia</taxon>
        <taxon>Pirellulales</taxon>
        <taxon>Pirellulaceae</taxon>
        <taxon>Stieleria</taxon>
    </lineage>
</organism>
<dbReference type="RefSeq" id="WP_145218433.1">
    <property type="nucleotide sequence ID" value="NZ_CP036432.1"/>
</dbReference>
<evidence type="ECO:0000256" key="2">
    <source>
        <dbReference type="ARBA" id="ARBA00022723"/>
    </source>
</evidence>
<dbReference type="PRINTS" id="PR00138">
    <property type="entry name" value="MATRIXIN"/>
</dbReference>
<keyword evidence="4" id="KW-0862">Zinc</keyword>
<evidence type="ECO:0000256" key="6">
    <source>
        <dbReference type="SAM" id="MobiDB-lite"/>
    </source>
</evidence>
<dbReference type="Pfam" id="PF00413">
    <property type="entry name" value="Peptidase_M10"/>
    <property type="match status" value="1"/>
</dbReference>
<evidence type="ECO:0000313" key="8">
    <source>
        <dbReference type="EMBL" id="QDV86942.1"/>
    </source>
</evidence>
<evidence type="ECO:0000259" key="7">
    <source>
        <dbReference type="Pfam" id="PF00413"/>
    </source>
</evidence>
<dbReference type="InterPro" id="IPR001818">
    <property type="entry name" value="Pept_M10_metallopeptidase"/>
</dbReference>
<protein>
    <submittedName>
        <fullName evidence="9">Matrixin</fullName>
    </submittedName>
</protein>
<keyword evidence="10" id="KW-1185">Reference proteome</keyword>
<sequence>MNGTELKSFLWEKGHFHNTEMPVGIEESDLDKITLTSKEFATAVRSYQDFLRPTLDELTLQEHGRLAVADGDIGPATERLFAMPRCGFPDFEVPGAAMSAKQEANWPTACRRNIKFGLAFDKAPGMTSDDTLKAFIGAINNWNYALSDLTAVVQRGRTGAHIWAGLGRLGGSTLAWSYLAQSNCRAVLEQRYDNDRTWSLNFLSTVASHEIGHALGLPHNRDGSALMYPSIHSKSLGRRGYPNNTDLGQARGLGYSLSGSAPPSLDNQYRPMPHTPDEPDEPDVPVNELVFRGSFEAFDGDRSLGEFILARKPKV</sequence>
<dbReference type="SUPFAM" id="SSF55486">
    <property type="entry name" value="Metalloproteases ('zincins'), catalytic domain"/>
    <property type="match status" value="1"/>
</dbReference>
<gene>
    <name evidence="8" type="ORF">TBK1r_59690</name>
    <name evidence="9" type="ORF">TBK1r_60470</name>
</gene>
<feature type="domain" description="Peptidase M10 metallopeptidase" evidence="7">
    <location>
        <begin position="174"/>
        <end position="233"/>
    </location>
</feature>
<evidence type="ECO:0000256" key="5">
    <source>
        <dbReference type="ARBA" id="ARBA00023049"/>
    </source>
</evidence>
<keyword evidence="5" id="KW-0482">Metalloprotease</keyword>